<organism evidence="2 3">
    <name type="scientific">Ectopseudomonas chengduensis</name>
    <dbReference type="NCBI Taxonomy" id="489632"/>
    <lineage>
        <taxon>Bacteria</taxon>
        <taxon>Pseudomonadati</taxon>
        <taxon>Pseudomonadota</taxon>
        <taxon>Gammaproteobacteria</taxon>
        <taxon>Pseudomonadales</taxon>
        <taxon>Pseudomonadaceae</taxon>
        <taxon>Ectopseudomonas</taxon>
    </lineage>
</organism>
<gene>
    <name evidence="2" type="ORF">SAMN05216576_102331</name>
</gene>
<evidence type="ECO:0000313" key="3">
    <source>
        <dbReference type="Proteomes" id="UP000199467"/>
    </source>
</evidence>
<dbReference type="EMBL" id="FMZQ01000002">
    <property type="protein sequence ID" value="SDC36996.1"/>
    <property type="molecule type" value="Genomic_DNA"/>
</dbReference>
<dbReference type="AlphaFoldDB" id="A0A1G6L2X5"/>
<proteinExistence type="predicted"/>
<reference evidence="3" key="1">
    <citation type="submission" date="2016-10" db="EMBL/GenBank/DDBJ databases">
        <authorList>
            <person name="Varghese N."/>
            <person name="Submissions S."/>
        </authorList>
    </citation>
    <scope>NUCLEOTIDE SEQUENCE [LARGE SCALE GENOMIC DNA]</scope>
    <source>
        <strain evidence="3">DSM 26382</strain>
    </source>
</reference>
<keyword evidence="3" id="KW-1185">Reference proteome</keyword>
<sequence>MSKSMDSHKEGKKKPLKTAHEKRMAKREKKHGQTLLGSHSPDA</sequence>
<evidence type="ECO:0000313" key="2">
    <source>
        <dbReference type="EMBL" id="SDC36996.1"/>
    </source>
</evidence>
<name>A0A1G6L2X5_9GAMM</name>
<protein>
    <submittedName>
        <fullName evidence="2">Uncharacterized protein</fullName>
    </submittedName>
</protein>
<feature type="compositionally biased region" description="Basic residues" evidence="1">
    <location>
        <begin position="23"/>
        <end position="32"/>
    </location>
</feature>
<accession>A0A1G6L2X5</accession>
<feature type="region of interest" description="Disordered" evidence="1">
    <location>
        <begin position="1"/>
        <end position="43"/>
    </location>
</feature>
<evidence type="ECO:0000256" key="1">
    <source>
        <dbReference type="SAM" id="MobiDB-lite"/>
    </source>
</evidence>
<dbReference type="Proteomes" id="UP000199467">
    <property type="component" value="Unassembled WGS sequence"/>
</dbReference>